<comment type="catalytic activity">
    <reaction evidence="10 11">
        <text>nicotinate beta-D-ribonucleotide + ATP + H(+) = deamido-NAD(+) + diphosphate</text>
        <dbReference type="Rhea" id="RHEA:22860"/>
        <dbReference type="ChEBI" id="CHEBI:15378"/>
        <dbReference type="ChEBI" id="CHEBI:30616"/>
        <dbReference type="ChEBI" id="CHEBI:33019"/>
        <dbReference type="ChEBI" id="CHEBI:57502"/>
        <dbReference type="ChEBI" id="CHEBI:58437"/>
        <dbReference type="EC" id="2.7.7.18"/>
    </reaction>
</comment>
<evidence type="ECO:0000256" key="6">
    <source>
        <dbReference type="ARBA" id="ARBA00022695"/>
    </source>
</evidence>
<keyword evidence="9 11" id="KW-0520">NAD</keyword>
<dbReference type="GO" id="GO:0009435">
    <property type="term" value="P:NAD+ biosynthetic process"/>
    <property type="evidence" value="ECO:0007669"/>
    <property type="project" value="UniProtKB-UniRule"/>
</dbReference>
<dbReference type="Pfam" id="PF01467">
    <property type="entry name" value="CTP_transf_like"/>
    <property type="match status" value="1"/>
</dbReference>
<gene>
    <name evidence="11" type="primary">nadD</name>
    <name evidence="13" type="ORF">THTE_1276</name>
</gene>
<keyword evidence="4 11" id="KW-0662">Pyridine nucleotide biosynthesis</keyword>
<dbReference type="SUPFAM" id="SSF52374">
    <property type="entry name" value="Nucleotidylyl transferase"/>
    <property type="match status" value="1"/>
</dbReference>
<evidence type="ECO:0000256" key="10">
    <source>
        <dbReference type="ARBA" id="ARBA00048721"/>
    </source>
</evidence>
<dbReference type="HAMAP" id="MF_00244">
    <property type="entry name" value="NaMN_adenylyltr"/>
    <property type="match status" value="1"/>
</dbReference>
<dbReference type="PANTHER" id="PTHR39321">
    <property type="entry name" value="NICOTINATE-NUCLEOTIDE ADENYLYLTRANSFERASE-RELATED"/>
    <property type="match status" value="1"/>
</dbReference>
<dbReference type="CDD" id="cd02165">
    <property type="entry name" value="NMNAT"/>
    <property type="match status" value="1"/>
</dbReference>
<protein>
    <recommendedName>
        <fullName evidence="11">Probable nicotinate-nucleotide adenylyltransferase</fullName>
        <ecNumber evidence="11">2.7.7.18</ecNumber>
    </recommendedName>
    <alternativeName>
        <fullName evidence="11">Deamido-NAD(+) diphosphorylase</fullName>
    </alternativeName>
    <alternativeName>
        <fullName evidence="11">Deamido-NAD(+) pyrophosphorylase</fullName>
    </alternativeName>
    <alternativeName>
        <fullName evidence="11">Nicotinate mononucleotide adenylyltransferase</fullName>
        <shortName evidence="11">NaMN adenylyltransferase</shortName>
    </alternativeName>
</protein>
<dbReference type="InterPro" id="IPR005248">
    <property type="entry name" value="NadD/NMNAT"/>
</dbReference>
<dbReference type="NCBIfam" id="NF000840">
    <property type="entry name" value="PRK00071.1-3"/>
    <property type="match status" value="1"/>
</dbReference>
<dbReference type="InterPro" id="IPR004821">
    <property type="entry name" value="Cyt_trans-like"/>
</dbReference>
<feature type="domain" description="Cytidyltransferase-like" evidence="12">
    <location>
        <begin position="18"/>
        <end position="188"/>
    </location>
</feature>
<dbReference type="Proteomes" id="UP000215086">
    <property type="component" value="Chromosome"/>
</dbReference>
<comment type="function">
    <text evidence="1 11">Catalyzes the reversible adenylation of nicotinate mononucleotide (NaMN) to nicotinic acid adenine dinucleotide (NaAD).</text>
</comment>
<evidence type="ECO:0000256" key="11">
    <source>
        <dbReference type="HAMAP-Rule" id="MF_00244"/>
    </source>
</evidence>
<name>A0A286RD38_9BACT</name>
<dbReference type="NCBIfam" id="TIGR00125">
    <property type="entry name" value="cyt_tran_rel"/>
    <property type="match status" value="1"/>
</dbReference>
<dbReference type="EMBL" id="CP018477">
    <property type="protein sequence ID" value="ASV73878.1"/>
    <property type="molecule type" value="Genomic_DNA"/>
</dbReference>
<reference evidence="13 14" key="1">
    <citation type="journal article" name="Front. Microbiol.">
        <title>Sugar Metabolism of the First Thermophilic Planctomycete Thermogutta terrifontis: Comparative Genomic and Transcriptomic Approaches.</title>
        <authorList>
            <person name="Elcheninov A.G."/>
            <person name="Menzel P."/>
            <person name="Gudbergsdottir S.R."/>
            <person name="Slesarev A.I."/>
            <person name="Kadnikov V.V."/>
            <person name="Krogh A."/>
            <person name="Bonch-Osmolovskaya E.A."/>
            <person name="Peng X."/>
            <person name="Kublanov I.V."/>
        </authorList>
    </citation>
    <scope>NUCLEOTIDE SEQUENCE [LARGE SCALE GENOMIC DNA]</scope>
    <source>
        <strain evidence="13 14">R1</strain>
    </source>
</reference>
<keyword evidence="7 11" id="KW-0547">Nucleotide-binding</keyword>
<dbReference type="InterPro" id="IPR014729">
    <property type="entry name" value="Rossmann-like_a/b/a_fold"/>
</dbReference>
<sequence>MNVHLSTKGRWVQMRLGVFGGSFDPVHYGHLLMAESCREQLCLEKVLFVPAGQPPHKRQRQLTPAAHRLAMLELAIGGEPGFEICRYEIERREVSYTVETLRFLKGQFPQAELFLLVGADMLNDLPNWREAAEICRLAIPVGVRRAGTPPPCLESLRAIMEPSRFETLSRLQVDMPQIELSASEIRARVASGKSIRFRVPKAVEMYILHHGLYKDAPANGPVIKQSQVC</sequence>
<proteinExistence type="inferred from homology"/>
<keyword evidence="6 11" id="KW-0548">Nucleotidyltransferase</keyword>
<evidence type="ECO:0000313" key="13">
    <source>
        <dbReference type="EMBL" id="ASV73878.1"/>
    </source>
</evidence>
<dbReference type="AlphaFoldDB" id="A0A286RD38"/>
<keyword evidence="8 11" id="KW-0067">ATP-binding</keyword>
<keyword evidence="14" id="KW-1185">Reference proteome</keyword>
<evidence type="ECO:0000256" key="8">
    <source>
        <dbReference type="ARBA" id="ARBA00022840"/>
    </source>
</evidence>
<evidence type="ECO:0000259" key="12">
    <source>
        <dbReference type="Pfam" id="PF01467"/>
    </source>
</evidence>
<dbReference type="KEGG" id="ttf:THTE_1276"/>
<evidence type="ECO:0000256" key="4">
    <source>
        <dbReference type="ARBA" id="ARBA00022642"/>
    </source>
</evidence>
<dbReference type="PANTHER" id="PTHR39321:SF3">
    <property type="entry name" value="PHOSPHOPANTETHEINE ADENYLYLTRANSFERASE"/>
    <property type="match status" value="1"/>
</dbReference>
<comment type="similarity">
    <text evidence="3 11">Belongs to the NadD family.</text>
</comment>
<dbReference type="GO" id="GO:0005524">
    <property type="term" value="F:ATP binding"/>
    <property type="evidence" value="ECO:0007669"/>
    <property type="project" value="UniProtKB-KW"/>
</dbReference>
<evidence type="ECO:0000256" key="2">
    <source>
        <dbReference type="ARBA" id="ARBA00005019"/>
    </source>
</evidence>
<dbReference type="NCBIfam" id="TIGR00482">
    <property type="entry name" value="nicotinate (nicotinamide) nucleotide adenylyltransferase"/>
    <property type="match status" value="1"/>
</dbReference>
<accession>A0A286RD38</accession>
<evidence type="ECO:0000256" key="9">
    <source>
        <dbReference type="ARBA" id="ARBA00023027"/>
    </source>
</evidence>
<dbReference type="RefSeq" id="WP_237260202.1">
    <property type="nucleotide sequence ID" value="NZ_CP018477.1"/>
</dbReference>
<organism evidence="13 14">
    <name type="scientific">Thermogutta terrifontis</name>
    <dbReference type="NCBI Taxonomy" id="1331910"/>
    <lineage>
        <taxon>Bacteria</taxon>
        <taxon>Pseudomonadati</taxon>
        <taxon>Planctomycetota</taxon>
        <taxon>Planctomycetia</taxon>
        <taxon>Pirellulales</taxon>
        <taxon>Thermoguttaceae</taxon>
        <taxon>Thermogutta</taxon>
    </lineage>
</organism>
<dbReference type="GO" id="GO:0004515">
    <property type="term" value="F:nicotinate-nucleotide adenylyltransferase activity"/>
    <property type="evidence" value="ECO:0007669"/>
    <property type="project" value="UniProtKB-UniRule"/>
</dbReference>
<dbReference type="EC" id="2.7.7.18" evidence="11"/>
<dbReference type="Gene3D" id="3.40.50.620">
    <property type="entry name" value="HUPs"/>
    <property type="match status" value="1"/>
</dbReference>
<keyword evidence="5 11" id="KW-0808">Transferase</keyword>
<evidence type="ECO:0000256" key="1">
    <source>
        <dbReference type="ARBA" id="ARBA00002324"/>
    </source>
</evidence>
<evidence type="ECO:0000313" key="14">
    <source>
        <dbReference type="Proteomes" id="UP000215086"/>
    </source>
</evidence>
<evidence type="ECO:0000256" key="7">
    <source>
        <dbReference type="ARBA" id="ARBA00022741"/>
    </source>
</evidence>
<dbReference type="UniPathway" id="UPA00253">
    <property type="reaction ID" value="UER00332"/>
</dbReference>
<evidence type="ECO:0000256" key="3">
    <source>
        <dbReference type="ARBA" id="ARBA00009014"/>
    </source>
</evidence>
<evidence type="ECO:0000256" key="5">
    <source>
        <dbReference type="ARBA" id="ARBA00022679"/>
    </source>
</evidence>
<comment type="pathway">
    <text evidence="2 11">Cofactor biosynthesis; NAD(+) biosynthesis; deamido-NAD(+) from nicotinate D-ribonucleotide: step 1/1.</text>
</comment>